<feature type="domain" description="Restriction endonuclease type I HsdR N-terminal" evidence="11">
    <location>
        <begin position="14"/>
        <end position="179"/>
    </location>
</feature>
<dbReference type="Proteomes" id="UP001555100">
    <property type="component" value="Unassembled WGS sequence"/>
</dbReference>
<evidence type="ECO:0000256" key="3">
    <source>
        <dbReference type="ARBA" id="ARBA00012654"/>
    </source>
</evidence>
<gene>
    <name evidence="12" type="ORF">V3M73_07410</name>
</gene>
<sequence length="231" mass="26036">MPSCSAAYERVTIGSEAELEANVRIQLEIVNDHLFTDSEWERFYRQVIANAAEGIGEKTAKLQGGGHIQALLRDDGTTKNITLLDRKNIHVNRLQVMNQYTAAGGTHENRYDVTILVNGLPMVHVELKRRGVPLEQAFNQIERYQRESFWSGTGLFEYVQIFIISNGTFTRYYANTTREGVISENRGKEVARKTSNSYKFTIQWADATNAPSWISSTSPKRSSPSTPSLPC</sequence>
<evidence type="ECO:0000256" key="7">
    <source>
        <dbReference type="ARBA" id="ARBA00022759"/>
    </source>
</evidence>
<evidence type="ECO:0000256" key="5">
    <source>
        <dbReference type="ARBA" id="ARBA00022741"/>
    </source>
</evidence>
<keyword evidence="8" id="KW-0378">Hydrolase</keyword>
<comment type="caution">
    <text evidence="12">The sequence shown here is derived from an EMBL/GenBank/DDBJ whole genome shotgun (WGS) entry which is preliminary data.</text>
</comment>
<evidence type="ECO:0000256" key="9">
    <source>
        <dbReference type="ARBA" id="ARBA00022840"/>
    </source>
</evidence>
<keyword evidence="4" id="KW-0540">Nuclease</keyword>
<dbReference type="EMBL" id="JBAGNM010000007">
    <property type="protein sequence ID" value="MEW6954850.1"/>
    <property type="molecule type" value="Genomic_DNA"/>
</dbReference>
<evidence type="ECO:0000259" key="11">
    <source>
        <dbReference type="Pfam" id="PF04313"/>
    </source>
</evidence>
<evidence type="ECO:0000313" key="13">
    <source>
        <dbReference type="Proteomes" id="UP001555100"/>
    </source>
</evidence>
<evidence type="ECO:0000313" key="12">
    <source>
        <dbReference type="EMBL" id="MEW6954850.1"/>
    </source>
</evidence>
<dbReference type="EC" id="3.1.21.3" evidence="3"/>
<dbReference type="Pfam" id="PF04313">
    <property type="entry name" value="HSDR_N"/>
    <property type="match status" value="1"/>
</dbReference>
<keyword evidence="5" id="KW-0547">Nucleotide-binding</keyword>
<keyword evidence="10" id="KW-0238">DNA-binding</keyword>
<comment type="similarity">
    <text evidence="2">Belongs to the HsdR family.</text>
</comment>
<evidence type="ECO:0000256" key="1">
    <source>
        <dbReference type="ARBA" id="ARBA00000851"/>
    </source>
</evidence>
<keyword evidence="6" id="KW-0680">Restriction system</keyword>
<name>A0ABV3NCA6_9ACTO</name>
<dbReference type="Gene3D" id="3.90.1570.50">
    <property type="match status" value="1"/>
</dbReference>
<dbReference type="InterPro" id="IPR051268">
    <property type="entry name" value="Type-I_R_enzyme_R_subunit"/>
</dbReference>
<evidence type="ECO:0000256" key="6">
    <source>
        <dbReference type="ARBA" id="ARBA00022747"/>
    </source>
</evidence>
<evidence type="ECO:0000256" key="2">
    <source>
        <dbReference type="ARBA" id="ARBA00008598"/>
    </source>
</evidence>
<proteinExistence type="inferred from homology"/>
<dbReference type="GO" id="GO:0004519">
    <property type="term" value="F:endonuclease activity"/>
    <property type="evidence" value="ECO:0007669"/>
    <property type="project" value="UniProtKB-KW"/>
</dbReference>
<protein>
    <recommendedName>
        <fullName evidence="3">type I site-specific deoxyribonuclease</fullName>
        <ecNumber evidence="3">3.1.21.3</ecNumber>
    </recommendedName>
</protein>
<accession>A0ABV3NCA6</accession>
<keyword evidence="13" id="KW-1185">Reference proteome</keyword>
<keyword evidence="9" id="KW-0067">ATP-binding</keyword>
<evidence type="ECO:0000256" key="4">
    <source>
        <dbReference type="ARBA" id="ARBA00022722"/>
    </source>
</evidence>
<dbReference type="CDD" id="cd22332">
    <property type="entry name" value="HsdR_N"/>
    <property type="match status" value="1"/>
</dbReference>
<organism evidence="12 13">
    <name type="scientific">Trueperella pyogenes</name>
    <dbReference type="NCBI Taxonomy" id="1661"/>
    <lineage>
        <taxon>Bacteria</taxon>
        <taxon>Bacillati</taxon>
        <taxon>Actinomycetota</taxon>
        <taxon>Actinomycetes</taxon>
        <taxon>Actinomycetales</taxon>
        <taxon>Actinomycetaceae</taxon>
        <taxon>Trueperella</taxon>
    </lineage>
</organism>
<comment type="catalytic activity">
    <reaction evidence="1">
        <text>Endonucleolytic cleavage of DNA to give random double-stranded fragments with terminal 5'-phosphates, ATP is simultaneously hydrolyzed.</text>
        <dbReference type="EC" id="3.1.21.3"/>
    </reaction>
</comment>
<dbReference type="InterPro" id="IPR007409">
    <property type="entry name" value="Restrct_endonuc_type1_HsdR_N"/>
</dbReference>
<dbReference type="RefSeq" id="WP_367246139.1">
    <property type="nucleotide sequence ID" value="NZ_CP123419.1"/>
</dbReference>
<evidence type="ECO:0000256" key="8">
    <source>
        <dbReference type="ARBA" id="ARBA00022801"/>
    </source>
</evidence>
<evidence type="ECO:0000256" key="10">
    <source>
        <dbReference type="ARBA" id="ARBA00023125"/>
    </source>
</evidence>
<keyword evidence="7 12" id="KW-0255">Endonuclease</keyword>
<dbReference type="PANTHER" id="PTHR30195:SF16">
    <property type="entry name" value="TYPE I RESTRICTION ENZYME ENDONUCLEASE SUBUNIT"/>
    <property type="match status" value="1"/>
</dbReference>
<dbReference type="PANTHER" id="PTHR30195">
    <property type="entry name" value="TYPE I SITE-SPECIFIC DEOXYRIBONUCLEASE PROTEIN SUBUNIT M AND R"/>
    <property type="match status" value="1"/>
</dbReference>
<reference evidence="12 13" key="1">
    <citation type="submission" date="2024-01" db="EMBL/GenBank/DDBJ databases">
        <title>Genomic analysis and antimicrobial resistance profiles of Trueperella pyogenes isolated from domestic and wild animals.</title>
        <authorList>
            <person name="Magossi G."/>
            <person name="Gzyl K.E."/>
            <person name="Holman D.B."/>
            <person name="Amat S."/>
        </authorList>
    </citation>
    <scope>NUCLEOTIDE SEQUENCE [LARGE SCALE GENOMIC DNA]</scope>
    <source>
        <strain evidence="12 13">1494</strain>
    </source>
</reference>